<dbReference type="HAMAP" id="MF_01894">
    <property type="entry name" value="Smc_prok"/>
    <property type="match status" value="1"/>
</dbReference>
<feature type="coiled-coil region" evidence="6">
    <location>
        <begin position="972"/>
        <end position="1034"/>
    </location>
</feature>
<dbReference type="PIRSF" id="PIRSF005719">
    <property type="entry name" value="SMC"/>
    <property type="match status" value="1"/>
</dbReference>
<accession>A0A6N6VW78</accession>
<keyword evidence="2 6" id="KW-0547">Nucleotide-binding</keyword>
<dbReference type="PANTHER" id="PTHR43977">
    <property type="entry name" value="STRUCTURAL MAINTENANCE OF CHROMOSOMES PROTEIN 3"/>
    <property type="match status" value="1"/>
</dbReference>
<comment type="caution">
    <text evidence="8">The sequence shown here is derived from an EMBL/GenBank/DDBJ whole genome shotgun (WGS) entry which is preliminary data.</text>
</comment>
<keyword evidence="5 6" id="KW-0238">DNA-binding</keyword>
<dbReference type="GO" id="GO:0005737">
    <property type="term" value="C:cytoplasm"/>
    <property type="evidence" value="ECO:0007669"/>
    <property type="project" value="UniProtKB-SubCell"/>
</dbReference>
<keyword evidence="1 6" id="KW-0963">Cytoplasm</keyword>
<dbReference type="Pfam" id="PF02463">
    <property type="entry name" value="SMC_N"/>
    <property type="match status" value="1"/>
</dbReference>
<feature type="coiled-coil region" evidence="6">
    <location>
        <begin position="177"/>
        <end position="218"/>
    </location>
</feature>
<keyword evidence="3 6" id="KW-0067">ATP-binding</keyword>
<feature type="binding site" evidence="6">
    <location>
        <begin position="32"/>
        <end position="39"/>
    </location>
    <ligand>
        <name>ATP</name>
        <dbReference type="ChEBI" id="CHEBI:30616"/>
    </ligand>
</feature>
<evidence type="ECO:0000313" key="8">
    <source>
        <dbReference type="EMBL" id="KAB8040880.1"/>
    </source>
</evidence>
<dbReference type="GO" id="GO:0030261">
    <property type="term" value="P:chromosome condensation"/>
    <property type="evidence" value="ECO:0007669"/>
    <property type="project" value="InterPro"/>
</dbReference>
<dbReference type="GO" id="GO:0005524">
    <property type="term" value="F:ATP binding"/>
    <property type="evidence" value="ECO:0007669"/>
    <property type="project" value="UniProtKB-UniRule"/>
</dbReference>
<name>A0A6N6VW78_9BACT</name>
<dbReference type="GO" id="GO:0016887">
    <property type="term" value="F:ATP hydrolysis activity"/>
    <property type="evidence" value="ECO:0007669"/>
    <property type="project" value="InterPro"/>
</dbReference>
<dbReference type="EMBL" id="WFLM01000001">
    <property type="protein sequence ID" value="KAB8040880.1"/>
    <property type="molecule type" value="Genomic_DNA"/>
</dbReference>
<dbReference type="GO" id="GO:0006260">
    <property type="term" value="P:DNA replication"/>
    <property type="evidence" value="ECO:0007669"/>
    <property type="project" value="UniProtKB-UniRule"/>
</dbReference>
<dbReference type="GO" id="GO:0007059">
    <property type="term" value="P:chromosome segregation"/>
    <property type="evidence" value="ECO:0007669"/>
    <property type="project" value="UniProtKB-UniRule"/>
</dbReference>
<comment type="subunit">
    <text evidence="6">Homodimer.</text>
</comment>
<feature type="coiled-coil region" evidence="6">
    <location>
        <begin position="677"/>
        <end position="704"/>
    </location>
</feature>
<evidence type="ECO:0000256" key="1">
    <source>
        <dbReference type="ARBA" id="ARBA00022490"/>
    </source>
</evidence>
<comment type="subcellular location">
    <subcellularLocation>
        <location evidence="6">Cytoplasm</location>
    </subcellularLocation>
</comment>
<dbReference type="OrthoDB" id="5287050at2"/>
<comment type="similarity">
    <text evidence="6">Belongs to the SMC family.</text>
</comment>
<dbReference type="Gene3D" id="3.40.50.300">
    <property type="entry name" value="P-loop containing nucleotide triphosphate hydrolases"/>
    <property type="match status" value="2"/>
</dbReference>
<dbReference type="InterPro" id="IPR024704">
    <property type="entry name" value="SMC"/>
</dbReference>
<reference evidence="8 9" key="1">
    <citation type="submission" date="2019-10" db="EMBL/GenBank/DDBJ databases">
        <title>New species of Slilvanegrellaceae.</title>
        <authorList>
            <person name="Pitt A."/>
            <person name="Hahn M.W."/>
        </authorList>
    </citation>
    <scope>NUCLEOTIDE SEQUENCE [LARGE SCALE GENOMIC DNA]</scope>
    <source>
        <strain evidence="8 9">SP-Ram-0.45-NSY-1</strain>
    </source>
</reference>
<dbReference type="AlphaFoldDB" id="A0A6N6VW78"/>
<comment type="domain">
    <text evidence="6">Contains large globular domains required for ATP hydrolysis at each terminus and a third globular domain forming a flexible hinge near the middle of the molecule. These domains are separated by coiled-coil structures.</text>
</comment>
<dbReference type="NCBIfam" id="TIGR02168">
    <property type="entry name" value="SMC_prok_B"/>
    <property type="match status" value="1"/>
</dbReference>
<dbReference type="InterPro" id="IPR011890">
    <property type="entry name" value="SMC_prok"/>
</dbReference>
<evidence type="ECO:0000259" key="7">
    <source>
        <dbReference type="Pfam" id="PF02463"/>
    </source>
</evidence>
<dbReference type="GO" id="GO:0003677">
    <property type="term" value="F:DNA binding"/>
    <property type="evidence" value="ECO:0007669"/>
    <property type="project" value="UniProtKB-UniRule"/>
</dbReference>
<organism evidence="8 9">
    <name type="scientific">Silvanigrella paludirubra</name>
    <dbReference type="NCBI Taxonomy" id="2499159"/>
    <lineage>
        <taxon>Bacteria</taxon>
        <taxon>Pseudomonadati</taxon>
        <taxon>Bdellovibrionota</taxon>
        <taxon>Oligoflexia</taxon>
        <taxon>Silvanigrellales</taxon>
        <taxon>Silvanigrellaceae</taxon>
        <taxon>Silvanigrella</taxon>
    </lineage>
</organism>
<evidence type="ECO:0000256" key="5">
    <source>
        <dbReference type="ARBA" id="ARBA00023125"/>
    </source>
</evidence>
<feature type="coiled-coil region" evidence="6">
    <location>
        <begin position="845"/>
        <end position="900"/>
    </location>
</feature>
<dbReference type="GO" id="GO:0007062">
    <property type="term" value="P:sister chromatid cohesion"/>
    <property type="evidence" value="ECO:0007669"/>
    <property type="project" value="InterPro"/>
</dbReference>
<comment type="function">
    <text evidence="6">Required for chromosome condensation and partitioning.</text>
</comment>
<dbReference type="Gene3D" id="1.10.287.1490">
    <property type="match status" value="1"/>
</dbReference>
<dbReference type="RefSeq" id="WP_153418402.1">
    <property type="nucleotide sequence ID" value="NZ_WFLM01000001.1"/>
</dbReference>
<feature type="coiled-coil region" evidence="6">
    <location>
        <begin position="740"/>
        <end position="802"/>
    </location>
</feature>
<keyword evidence="4 6" id="KW-0175">Coiled coil</keyword>
<feature type="domain" description="RecF/RecN/SMC N-terminal" evidence="7">
    <location>
        <begin position="3"/>
        <end position="1177"/>
    </location>
</feature>
<evidence type="ECO:0000256" key="2">
    <source>
        <dbReference type="ARBA" id="ARBA00022741"/>
    </source>
</evidence>
<dbReference type="InterPro" id="IPR003395">
    <property type="entry name" value="RecF/RecN/SMC_N"/>
</dbReference>
<dbReference type="SUPFAM" id="SSF75553">
    <property type="entry name" value="Smc hinge domain"/>
    <property type="match status" value="1"/>
</dbReference>
<dbReference type="InterPro" id="IPR027417">
    <property type="entry name" value="P-loop_NTPase"/>
</dbReference>
<protein>
    <recommendedName>
        <fullName evidence="6">Chromosome partition protein Smc</fullName>
    </recommendedName>
</protein>
<evidence type="ECO:0000256" key="4">
    <source>
        <dbReference type="ARBA" id="ARBA00023054"/>
    </source>
</evidence>
<dbReference type="InterPro" id="IPR036277">
    <property type="entry name" value="SMC_hinge_sf"/>
</dbReference>
<evidence type="ECO:0000313" key="9">
    <source>
        <dbReference type="Proteomes" id="UP000437748"/>
    </source>
</evidence>
<gene>
    <name evidence="6 8" type="primary">smc</name>
    <name evidence="8" type="ORF">GCL60_02830</name>
</gene>
<dbReference type="SUPFAM" id="SSF52540">
    <property type="entry name" value="P-loop containing nucleoside triphosphate hydrolases"/>
    <property type="match status" value="2"/>
</dbReference>
<sequence length="1207" mass="138971">MKLKSIHISGFKSFADRVNIHYHDGITGVIGPNGSGKSNIIDAVRWVMGEQTAKSLRADDPTDIIFSGSQDRKPLSLAEVTLIFSNDGLHCPAEYMHLPEISIGRRINRGGEREYFMNREPCRLKDIVDFLLSIGLGSKSYAIIQQDKRDRIIQASPEDLREILEETAGITVFKVRRKEAEKRLTSTSERIKNLAEIEQELTRQKESLSEQVEKASLKLSYSQELKEKEIELIKNHVGFYRSIASKIKKEVDSRSSEIQQSSLEANEWEATANDLKSTQLELTQQIKATENQLDDQKIALTKYQERRENYKKRHEERILQKDKIKKELAEEQFNLKGEEEKQNQLMLEVDKLGISLQKIDSEKEGFQERLEELDESLQVERMRGDEIRSEMKAIESSRNSLRARNESMLDTISRYNQQIQKVTENYLSNYESRGQIAADRKAIAENLNKVSLGLDEVVSNRNQIEIELEKIRKHFEQSNIDRESIKQSHLEISSKASVLQKLVESNSGLSDGTLALKEKLSKQITGFLFDAVSLHKDDENILENCMPHLFQSAIVENTDDFIEIVDKVEELSISKVTLFIKDLITSLSPTEELEKNNIISLNGIRCVGDRLENCKWQTAKKIFDRIFICQDEWILLKAKKICQNSQHFIFVTERGTISNGVYGLSCGQLQEGASQGILQRRREYAEVLEQKEKMQEKLANIEGHHYSLTEKKKKIESKVSELASVLEKEKVESVKLSSQLDNFDLQLRHIDENLARLDEDKQRLQAEILEAKESFAKNQGQIERLDSEFNSLQRDLDDFESDFSEKKETRDEILTQLQSKKSERAVILERQTNNRKYYEEMIFQIKRMQQKVESFISQIDELETKINNGENEFESLNLEINNFQKQVKIFEDKLEFLVQEESENSEELRVYESKLKSQKDSAASKQKFINDKLLELARYETIIETALKDAHEKYNIAPTDIPFDAPNDQALRNQLETRIKELQTAIQELGAVNERALEEFKDVSERLEFLTTQKTDIERSMQELYLSIQEIEENTKVRFKEIFDKVNIEFQKIFPVLFPSGYGELHMLNDQDLLNTGVEILVRLPGKKMQNMSLFSGGEKALTAISLIFSLLKTTPAPFCFLDEVDAPLDEANVGRFNDVLDALSNEFQFVVITHNRRTMEVLDTIYGISMSEPGVSKLVSVDLSDVPTHLRKKQKAAIRTGASVSL</sequence>
<feature type="coiled-coil region" evidence="6">
    <location>
        <begin position="258"/>
        <end position="425"/>
    </location>
</feature>
<keyword evidence="9" id="KW-1185">Reference proteome</keyword>
<dbReference type="Proteomes" id="UP000437748">
    <property type="component" value="Unassembled WGS sequence"/>
</dbReference>
<proteinExistence type="inferred from homology"/>
<evidence type="ECO:0000256" key="6">
    <source>
        <dbReference type="HAMAP-Rule" id="MF_01894"/>
    </source>
</evidence>
<dbReference type="GO" id="GO:0005694">
    <property type="term" value="C:chromosome"/>
    <property type="evidence" value="ECO:0007669"/>
    <property type="project" value="InterPro"/>
</dbReference>
<evidence type="ECO:0000256" key="3">
    <source>
        <dbReference type="ARBA" id="ARBA00022840"/>
    </source>
</evidence>